<evidence type="ECO:0000256" key="3">
    <source>
        <dbReference type="ARBA" id="ARBA00018915"/>
    </source>
</evidence>
<dbReference type="PANTHER" id="PTHR21664:SF1">
    <property type="entry name" value="NUDC DOMAIN-CONTAINING PROTEIN 1"/>
    <property type="match status" value="1"/>
</dbReference>
<protein>
    <recommendedName>
        <fullName evidence="3">NudC domain-containing protein 1</fullName>
    </recommendedName>
</protein>
<dbReference type="AlphaFoldDB" id="A0A0N5D0K3"/>
<dbReference type="GO" id="GO:0005737">
    <property type="term" value="C:cytoplasm"/>
    <property type="evidence" value="ECO:0007669"/>
    <property type="project" value="UniProtKB-SubCell"/>
</dbReference>
<dbReference type="Gene3D" id="2.60.40.790">
    <property type="match status" value="1"/>
</dbReference>
<evidence type="ECO:0000256" key="5">
    <source>
        <dbReference type="ARBA" id="ARBA00023242"/>
    </source>
</evidence>
<dbReference type="Pfam" id="PF04969">
    <property type="entry name" value="CS"/>
    <property type="match status" value="1"/>
</dbReference>
<name>A0A0N5D0K3_THECL</name>
<dbReference type="SUPFAM" id="SSF49764">
    <property type="entry name" value="HSP20-like chaperones"/>
    <property type="match status" value="1"/>
</dbReference>
<keyword evidence="5" id="KW-0539">Nucleus</keyword>
<reference evidence="9" key="1">
    <citation type="submission" date="2017-02" db="UniProtKB">
        <authorList>
            <consortium name="WormBaseParasite"/>
        </authorList>
    </citation>
    <scope>IDENTIFICATION</scope>
</reference>
<keyword evidence="8" id="KW-1185">Reference proteome</keyword>
<evidence type="ECO:0000313" key="9">
    <source>
        <dbReference type="WBParaSite" id="TCLT_0000633101-mRNA-1"/>
    </source>
</evidence>
<reference evidence="7 8" key="2">
    <citation type="submission" date="2018-11" db="EMBL/GenBank/DDBJ databases">
        <authorList>
            <consortium name="Pathogen Informatics"/>
        </authorList>
    </citation>
    <scope>NUCLEOTIDE SEQUENCE [LARGE SCALE GENOMIC DNA]</scope>
</reference>
<proteinExistence type="predicted"/>
<dbReference type="Proteomes" id="UP000276776">
    <property type="component" value="Unassembled WGS sequence"/>
</dbReference>
<dbReference type="WBParaSite" id="TCLT_0000633101-mRNA-1">
    <property type="protein sequence ID" value="TCLT_0000633101-mRNA-1"/>
    <property type="gene ID" value="TCLT_0000633101"/>
</dbReference>
<dbReference type="InterPro" id="IPR008978">
    <property type="entry name" value="HSP20-like_chaperone"/>
</dbReference>
<dbReference type="OMA" id="DTRFVHH"/>
<evidence type="ECO:0000313" key="7">
    <source>
        <dbReference type="EMBL" id="VDN03659.1"/>
    </source>
</evidence>
<dbReference type="OrthoDB" id="428655at2759"/>
<sequence length="603" mass="67682">MSYIQKSHVDFKLDSSLLDSKFDGYKLSLDPFPIYSHPLDPPVRELQTSNTQYGFKHSKLFSDINYLTYDPFSSNSTNLHFMTVLQDLQLCLISFDTQTKKFLVRKHLPHIVIPTVHDQIDDRYPITISFPNANYAFVSNGFGHLTLYNTGNRWEERTWEECLSVDPLLVDGVVNSFVILESRCVENKFDILLRSVIPGKKPSSHGNFVDKAVWLTVDNKNGKMEVSGIRSIICSGHIEMITFDETPESLIIVATGEINFCEVKDCDCSDINNEEERNSKVEATQLKKKYAWSQTATDVTAVFTCSETVSKKDISLSLSATSIHLSVKDIILISGTLGGSVDPTSSTYTVDNNKIELFLCKSEGSLTNWLDLVLGDNQGTYEIDTDSLNAASELLERFTCESQVSVGFGDQSFNTEQMEDCDVSADDICRICWLNCSTMKWTHESDITTHNVLFSVPLYNGPRFLCIRMDVDGILWKFTKGSEKVKHHATFSALGYVQASKIQRRFTTCPADCSYAVIVEAKRHAFVYWQLASITSDLRNRKTSKRVVGVAKQQLISLTKVGTSGDVCAVTENIVGTFAADEFLFILTTSDIFVVLLKYPFSS</sequence>
<evidence type="ECO:0000256" key="1">
    <source>
        <dbReference type="ARBA" id="ARBA00004123"/>
    </source>
</evidence>
<gene>
    <name evidence="7" type="ORF">TCLT_LOCUS6320</name>
</gene>
<dbReference type="GO" id="GO:0005634">
    <property type="term" value="C:nucleus"/>
    <property type="evidence" value="ECO:0007669"/>
    <property type="project" value="UniProtKB-SubCell"/>
</dbReference>
<evidence type="ECO:0000256" key="4">
    <source>
        <dbReference type="ARBA" id="ARBA00022490"/>
    </source>
</evidence>
<dbReference type="PROSITE" id="PS51203">
    <property type="entry name" value="CS"/>
    <property type="match status" value="1"/>
</dbReference>
<dbReference type="CDD" id="cd06467">
    <property type="entry name" value="p23_NUDC_like"/>
    <property type="match status" value="1"/>
</dbReference>
<feature type="domain" description="CS" evidence="6">
    <location>
        <begin position="285"/>
        <end position="373"/>
    </location>
</feature>
<evidence type="ECO:0000259" key="6">
    <source>
        <dbReference type="PROSITE" id="PS51203"/>
    </source>
</evidence>
<dbReference type="STRING" id="103827.A0A0N5D0K3"/>
<evidence type="ECO:0000256" key="2">
    <source>
        <dbReference type="ARBA" id="ARBA00004496"/>
    </source>
</evidence>
<accession>A0A0N5D0K3</accession>
<organism evidence="9">
    <name type="scientific">Thelazia callipaeda</name>
    <name type="common">Oriental eyeworm</name>
    <name type="synonym">Parasitic nematode</name>
    <dbReference type="NCBI Taxonomy" id="103827"/>
    <lineage>
        <taxon>Eukaryota</taxon>
        <taxon>Metazoa</taxon>
        <taxon>Ecdysozoa</taxon>
        <taxon>Nematoda</taxon>
        <taxon>Chromadorea</taxon>
        <taxon>Rhabditida</taxon>
        <taxon>Spirurina</taxon>
        <taxon>Spiruromorpha</taxon>
        <taxon>Thelazioidea</taxon>
        <taxon>Thelaziidae</taxon>
        <taxon>Thelazia</taxon>
    </lineage>
</organism>
<dbReference type="EMBL" id="UYYF01004407">
    <property type="protein sequence ID" value="VDN03659.1"/>
    <property type="molecule type" value="Genomic_DNA"/>
</dbReference>
<evidence type="ECO:0000313" key="8">
    <source>
        <dbReference type="Proteomes" id="UP000276776"/>
    </source>
</evidence>
<dbReference type="PANTHER" id="PTHR21664">
    <property type="entry name" value="CHRONIC MYELOGENOUS LEUKEMIA TUMOR ANTIGEN 66"/>
    <property type="match status" value="1"/>
</dbReference>
<comment type="subcellular location">
    <subcellularLocation>
        <location evidence="2">Cytoplasm</location>
    </subcellularLocation>
    <subcellularLocation>
        <location evidence="1">Nucleus</location>
    </subcellularLocation>
</comment>
<keyword evidence="4" id="KW-0963">Cytoplasm</keyword>
<dbReference type="InterPro" id="IPR007052">
    <property type="entry name" value="CS_dom"/>
</dbReference>
<dbReference type="InterPro" id="IPR037895">
    <property type="entry name" value="NUDCD1"/>
</dbReference>